<evidence type="ECO:0000256" key="4">
    <source>
        <dbReference type="ARBA" id="ARBA00023128"/>
    </source>
</evidence>
<comment type="subcellular location">
    <subcellularLocation>
        <location evidence="1">Mitochondrion</location>
    </subcellularLocation>
</comment>
<keyword evidence="3 8" id="KW-0689">Ribosomal protein</keyword>
<dbReference type="OrthoDB" id="309483at2759"/>
<dbReference type="GO" id="GO:0005763">
    <property type="term" value="C:mitochondrial small ribosomal subunit"/>
    <property type="evidence" value="ECO:0007669"/>
    <property type="project" value="UniProtKB-ARBA"/>
</dbReference>
<evidence type="ECO:0000313" key="12">
    <source>
        <dbReference type="Proteomes" id="UP000054481"/>
    </source>
</evidence>
<evidence type="ECO:0000256" key="7">
    <source>
        <dbReference type="ARBA" id="ARBA00039335"/>
    </source>
</evidence>
<sequence>MSVARPARSLLGRCIASTRPSATGGPAVQCRQFHNSTPCAKRRSRFRSIPAEDLGLLNPAKLSEFTQQASPDYSPKDRAALQNTYTPQQLEAIEAGESAVRADDMVLQGRLREDPYRPNYVEDFTVMNPKYDLKPETEVTPREPQWRTLTEWVDDYGAKMLKIMEKKTSNQLGRAMIRALKRVKDSKGEEMIDLTRDELEEMERDPELLKRYLVENEPVEQGAHQPASGSGALTQAQAHELDMAIDEAWQKEMAELANNPNDFELRPSNLELLEDGPAGVVSQHSAEAHELGKVPGVAGLYKKDLDPEDAGRDDTGEFQEIKRLTGMSLVQLQSLIRKVLVSRNVHNQTRLGKIRSVSVVAIAGNGNGWLGIGMAKAVESQTASQTAMLLAIRNMKPVRRYENRTIFGDVKAKVSGTVVELFARPPGFGLRCPHRIFEMCRAAGLQDMAARIPRSKNPMNTVKAAYQALMNQPDPEEIAIGRGKKMVDVRKVYYGGAVY</sequence>
<comment type="function">
    <text evidence="6">Component of the mitochondrial ribosome (mitoribosome), a dedicated translation machinery responsible for the synthesis of mitochondrial genome-encoded proteins, including at least some of the essential transmembrane subunits of the mitochondrial respiratory chain. The mitoribosomes are attached to the mitochondrial inner membrane and translation products are cotranslationally integrated into the membrane.</text>
</comment>
<comment type="similarity">
    <text evidence="2 9">Belongs to the universal ribosomal protein uS5 family.</text>
</comment>
<dbReference type="Gene3D" id="3.30.160.20">
    <property type="match status" value="1"/>
</dbReference>
<evidence type="ECO:0000313" key="11">
    <source>
        <dbReference type="EMBL" id="KJZ71125.1"/>
    </source>
</evidence>
<dbReference type="InterPro" id="IPR000851">
    <property type="entry name" value="Ribosomal_uS5"/>
</dbReference>
<evidence type="ECO:0000256" key="1">
    <source>
        <dbReference type="ARBA" id="ARBA00004173"/>
    </source>
</evidence>
<dbReference type="SUPFAM" id="SSF54768">
    <property type="entry name" value="dsRNA-binding domain-like"/>
    <property type="match status" value="1"/>
</dbReference>
<evidence type="ECO:0000259" key="10">
    <source>
        <dbReference type="PROSITE" id="PS50881"/>
    </source>
</evidence>
<gene>
    <name evidence="11" type="ORF">HIM_09479</name>
</gene>
<dbReference type="Proteomes" id="UP000054481">
    <property type="component" value="Unassembled WGS sequence"/>
</dbReference>
<evidence type="ECO:0000256" key="9">
    <source>
        <dbReference type="RuleBase" id="RU003823"/>
    </source>
</evidence>
<dbReference type="GO" id="GO:0003735">
    <property type="term" value="F:structural constituent of ribosome"/>
    <property type="evidence" value="ECO:0007669"/>
    <property type="project" value="UniProtKB-UniRule"/>
</dbReference>
<dbReference type="InterPro" id="IPR014721">
    <property type="entry name" value="Ribsml_uS5_D2-typ_fold_subgr"/>
</dbReference>
<dbReference type="EMBL" id="KQ030587">
    <property type="protein sequence ID" value="KJZ71125.1"/>
    <property type="molecule type" value="Genomic_DNA"/>
</dbReference>
<evidence type="ECO:0000256" key="2">
    <source>
        <dbReference type="ARBA" id="ARBA00008945"/>
    </source>
</evidence>
<dbReference type="InterPro" id="IPR013810">
    <property type="entry name" value="Ribosomal_uS5_N"/>
</dbReference>
<dbReference type="Pfam" id="PF03719">
    <property type="entry name" value="Ribosomal_S5_C"/>
    <property type="match status" value="1"/>
</dbReference>
<dbReference type="GO" id="GO:0006412">
    <property type="term" value="P:translation"/>
    <property type="evidence" value="ECO:0007669"/>
    <property type="project" value="InterPro"/>
</dbReference>
<dbReference type="FunFam" id="3.30.230.10:FF:000041">
    <property type="entry name" value="37S ribosomal protein S5"/>
    <property type="match status" value="1"/>
</dbReference>
<keyword evidence="12" id="KW-1185">Reference proteome</keyword>
<evidence type="ECO:0000256" key="3">
    <source>
        <dbReference type="ARBA" id="ARBA00022980"/>
    </source>
</evidence>
<feature type="domain" description="S5 DRBM" evidence="10">
    <location>
        <begin position="335"/>
        <end position="398"/>
    </location>
</feature>
<dbReference type="GO" id="GO:0003723">
    <property type="term" value="F:RNA binding"/>
    <property type="evidence" value="ECO:0007669"/>
    <property type="project" value="InterPro"/>
</dbReference>
<dbReference type="InterPro" id="IPR020568">
    <property type="entry name" value="Ribosomal_Su5_D2-typ_SF"/>
</dbReference>
<protein>
    <recommendedName>
        <fullName evidence="7">Small ribosomal subunit protein uS5m</fullName>
    </recommendedName>
</protein>
<evidence type="ECO:0000256" key="5">
    <source>
        <dbReference type="ARBA" id="ARBA00023274"/>
    </source>
</evidence>
<dbReference type="PANTHER" id="PTHR48277">
    <property type="entry name" value="MITOCHONDRIAL RIBOSOMAL PROTEIN S5"/>
    <property type="match status" value="1"/>
</dbReference>
<dbReference type="SUPFAM" id="SSF54211">
    <property type="entry name" value="Ribosomal protein S5 domain 2-like"/>
    <property type="match status" value="1"/>
</dbReference>
<name>A0A0F7ZLF5_9HYPO</name>
<dbReference type="PROSITE" id="PS50881">
    <property type="entry name" value="S5_DSRBD"/>
    <property type="match status" value="1"/>
</dbReference>
<dbReference type="AlphaFoldDB" id="A0A0F7ZLF5"/>
<reference evidence="11 12" key="1">
    <citation type="journal article" date="2014" name="Genome Biol. Evol.">
        <title>Comparative genomics and transcriptomics analyses reveal divergent lifestyle features of nematode endoparasitic fungus Hirsutella minnesotensis.</title>
        <authorList>
            <person name="Lai Y."/>
            <person name="Liu K."/>
            <person name="Zhang X."/>
            <person name="Zhang X."/>
            <person name="Li K."/>
            <person name="Wang N."/>
            <person name="Shu C."/>
            <person name="Wu Y."/>
            <person name="Wang C."/>
            <person name="Bushley K.E."/>
            <person name="Xiang M."/>
            <person name="Liu X."/>
        </authorList>
    </citation>
    <scope>NUCLEOTIDE SEQUENCE [LARGE SCALE GENOMIC DNA]</scope>
    <source>
        <strain evidence="11 12">3608</strain>
    </source>
</reference>
<keyword evidence="5 8" id="KW-0687">Ribonucleoprotein</keyword>
<dbReference type="PANTHER" id="PTHR48277:SF1">
    <property type="entry name" value="MITOCHONDRIAL RIBOSOMAL PROTEIN S5"/>
    <property type="match status" value="1"/>
</dbReference>
<proteinExistence type="inferred from homology"/>
<dbReference type="FunFam" id="3.30.160.20:FF:000022">
    <property type="entry name" value="28S ribosomal protein S5, mitochondrial"/>
    <property type="match status" value="1"/>
</dbReference>
<dbReference type="Gene3D" id="3.30.230.10">
    <property type="match status" value="1"/>
</dbReference>
<dbReference type="Pfam" id="PF00333">
    <property type="entry name" value="Ribosomal_S5"/>
    <property type="match status" value="1"/>
</dbReference>
<evidence type="ECO:0000256" key="6">
    <source>
        <dbReference type="ARBA" id="ARBA00037226"/>
    </source>
</evidence>
<evidence type="ECO:0000256" key="8">
    <source>
        <dbReference type="PROSITE-ProRule" id="PRU00268"/>
    </source>
</evidence>
<keyword evidence="4" id="KW-0496">Mitochondrion</keyword>
<dbReference type="InterPro" id="IPR005324">
    <property type="entry name" value="Ribosomal_uS5_C"/>
</dbReference>
<organism evidence="11 12">
    <name type="scientific">Hirsutella minnesotensis 3608</name>
    <dbReference type="NCBI Taxonomy" id="1043627"/>
    <lineage>
        <taxon>Eukaryota</taxon>
        <taxon>Fungi</taxon>
        <taxon>Dikarya</taxon>
        <taxon>Ascomycota</taxon>
        <taxon>Pezizomycotina</taxon>
        <taxon>Sordariomycetes</taxon>
        <taxon>Hypocreomycetidae</taxon>
        <taxon>Hypocreales</taxon>
        <taxon>Ophiocordycipitaceae</taxon>
        <taxon>Hirsutella</taxon>
    </lineage>
</organism>
<accession>A0A0F7ZLF5</accession>